<keyword evidence="2" id="KW-1003">Cell membrane</keyword>
<accession>A0A1T3NW66</accession>
<evidence type="ECO:0000256" key="1">
    <source>
        <dbReference type="ARBA" id="ARBA00004651"/>
    </source>
</evidence>
<evidence type="ECO:0000313" key="8">
    <source>
        <dbReference type="EMBL" id="OPC81086.1"/>
    </source>
</evidence>
<keyword evidence="3 6" id="KW-0812">Transmembrane</keyword>
<sequence length="105" mass="11513">MLSTASGRFKVISIAEGCSFLILLVFGSLLSRISDINLVMPLGLLHAVLFILYLLAMMDARTKLSWDNKTTLLAFIAAIPPFGPFVFDYKMKHKLVEPTPAPATA</sequence>
<proteinExistence type="predicted"/>
<evidence type="ECO:0000256" key="3">
    <source>
        <dbReference type="ARBA" id="ARBA00022692"/>
    </source>
</evidence>
<keyword evidence="4 6" id="KW-1133">Transmembrane helix</keyword>
<reference evidence="8 9" key="1">
    <citation type="submission" date="2017-03" db="EMBL/GenBank/DDBJ databases">
        <title>Draft genome sequence of Streptomyces scabrisporus NF3, endophyte isolated from Amphipterygium adstringens.</title>
        <authorList>
            <person name="Vazquez M."/>
            <person name="Ceapa C.D."/>
            <person name="Rodriguez Luna D."/>
            <person name="Sanchez Esquivel S."/>
        </authorList>
    </citation>
    <scope>NUCLEOTIDE SEQUENCE [LARGE SCALE GENOMIC DNA]</scope>
    <source>
        <strain evidence="8 9">NF3</strain>
    </source>
</reference>
<dbReference type="AlphaFoldDB" id="A0A1T3NW66"/>
<evidence type="ECO:0000256" key="2">
    <source>
        <dbReference type="ARBA" id="ARBA00022475"/>
    </source>
</evidence>
<dbReference type="Proteomes" id="UP000190037">
    <property type="component" value="Unassembled WGS sequence"/>
</dbReference>
<dbReference type="GO" id="GO:0005886">
    <property type="term" value="C:plasma membrane"/>
    <property type="evidence" value="ECO:0007669"/>
    <property type="project" value="UniProtKB-SubCell"/>
</dbReference>
<evidence type="ECO:0000256" key="6">
    <source>
        <dbReference type="SAM" id="Phobius"/>
    </source>
</evidence>
<feature type="domain" description="DUF3817" evidence="7">
    <location>
        <begin position="8"/>
        <end position="92"/>
    </location>
</feature>
<keyword evidence="9" id="KW-1185">Reference proteome</keyword>
<feature type="transmembrane region" description="Helical" evidence="6">
    <location>
        <begin position="12"/>
        <end position="30"/>
    </location>
</feature>
<comment type="subcellular location">
    <subcellularLocation>
        <location evidence="1">Cell membrane</location>
        <topology evidence="1">Multi-pass membrane protein</topology>
    </subcellularLocation>
</comment>
<comment type="caution">
    <text evidence="8">The sequence shown here is derived from an EMBL/GenBank/DDBJ whole genome shotgun (WGS) entry which is preliminary data.</text>
</comment>
<feature type="transmembrane region" description="Helical" evidence="6">
    <location>
        <begin position="70"/>
        <end position="87"/>
    </location>
</feature>
<name>A0A1T3NW66_9ACTN</name>
<evidence type="ECO:0000259" key="7">
    <source>
        <dbReference type="Pfam" id="PF12823"/>
    </source>
</evidence>
<evidence type="ECO:0000256" key="5">
    <source>
        <dbReference type="ARBA" id="ARBA00023136"/>
    </source>
</evidence>
<dbReference type="STRING" id="159449.B4N89_09090"/>
<dbReference type="NCBIfam" id="TIGR03954">
    <property type="entry name" value="integ_memb_HG"/>
    <property type="match status" value="1"/>
</dbReference>
<evidence type="ECO:0000256" key="4">
    <source>
        <dbReference type="ARBA" id="ARBA00022989"/>
    </source>
</evidence>
<organism evidence="8 9">
    <name type="scientific">Embleya scabrispora</name>
    <dbReference type="NCBI Taxonomy" id="159449"/>
    <lineage>
        <taxon>Bacteria</taxon>
        <taxon>Bacillati</taxon>
        <taxon>Actinomycetota</taxon>
        <taxon>Actinomycetes</taxon>
        <taxon>Kitasatosporales</taxon>
        <taxon>Streptomycetaceae</taxon>
        <taxon>Embleya</taxon>
    </lineage>
</organism>
<dbReference type="InterPro" id="IPR023845">
    <property type="entry name" value="DUF3817_TM"/>
</dbReference>
<dbReference type="OrthoDB" id="3478920at2"/>
<keyword evidence="5 6" id="KW-0472">Membrane</keyword>
<dbReference type="Pfam" id="PF12823">
    <property type="entry name" value="DUF3817"/>
    <property type="match status" value="1"/>
</dbReference>
<dbReference type="PANTHER" id="PTHR40077:SF1">
    <property type="entry name" value="MEMBRANE PROTEIN"/>
    <property type="match status" value="1"/>
</dbReference>
<gene>
    <name evidence="8" type="ORF">B4N89_09090</name>
</gene>
<dbReference type="PANTHER" id="PTHR40077">
    <property type="entry name" value="MEMBRANE PROTEIN-RELATED"/>
    <property type="match status" value="1"/>
</dbReference>
<dbReference type="RefSeq" id="WP_078975392.1">
    <property type="nucleotide sequence ID" value="NZ_MWQN01000001.1"/>
</dbReference>
<protein>
    <recommendedName>
        <fullName evidence="7">DUF3817 domain-containing protein</fullName>
    </recommendedName>
</protein>
<evidence type="ECO:0000313" key="9">
    <source>
        <dbReference type="Proteomes" id="UP000190037"/>
    </source>
</evidence>
<dbReference type="EMBL" id="MWQN01000001">
    <property type="protein sequence ID" value="OPC81086.1"/>
    <property type="molecule type" value="Genomic_DNA"/>
</dbReference>
<feature type="transmembrane region" description="Helical" evidence="6">
    <location>
        <begin position="36"/>
        <end position="58"/>
    </location>
</feature>